<sequence length="306" mass="32788">MRISTPFSLAALGLLGALTNCAASSEKERSTTVVTRAQSVALTTPAAMASAPAAPADTLANAPAAAADAPTVPAVDSTGAARSAPDVRAGVLATEGASAGAPTAREISAERSREKKMTGAEYRQMLATADAALENNPKDAAALLQRAKAKSYLHEYPAAQLDYSAALRYQRNNPDAYYNRGVNHLMMKKYKAASADFAGALRYRPDDKESFFGRGVAKMQMLQYKPAVADFTHAIQIDSAYADAWEYRGISYASFDKMPEARRDLEHATDLNPNAAKSLRRYVGHDGKEPIKVAPMRAPRPTVPRH</sequence>
<dbReference type="InterPro" id="IPR050498">
    <property type="entry name" value="Ycf3"/>
</dbReference>
<proteinExistence type="predicted"/>
<feature type="repeat" description="TPR" evidence="3">
    <location>
        <begin position="174"/>
        <end position="207"/>
    </location>
</feature>
<dbReference type="OrthoDB" id="712930at2"/>
<feature type="repeat" description="TPR" evidence="3">
    <location>
        <begin position="242"/>
        <end position="275"/>
    </location>
</feature>
<feature type="region of interest" description="Disordered" evidence="4">
    <location>
        <begin position="93"/>
        <end position="116"/>
    </location>
</feature>
<dbReference type="RefSeq" id="WP_070742933.1">
    <property type="nucleotide sequence ID" value="NZ_MDZA01000144.1"/>
</dbReference>
<evidence type="ECO:0000313" key="7">
    <source>
        <dbReference type="Proteomes" id="UP000177506"/>
    </source>
</evidence>
<dbReference type="GO" id="GO:0009279">
    <property type="term" value="C:cell outer membrane"/>
    <property type="evidence" value="ECO:0007669"/>
    <property type="project" value="TreeGrafter"/>
</dbReference>
<keyword evidence="1" id="KW-0677">Repeat</keyword>
<evidence type="ECO:0000256" key="2">
    <source>
        <dbReference type="ARBA" id="ARBA00022803"/>
    </source>
</evidence>
<dbReference type="SMART" id="SM00028">
    <property type="entry name" value="TPR"/>
    <property type="match status" value="4"/>
</dbReference>
<evidence type="ECO:0000313" key="6">
    <source>
        <dbReference type="EMBL" id="OGX90444.1"/>
    </source>
</evidence>
<evidence type="ECO:0000256" key="3">
    <source>
        <dbReference type="PROSITE-ProRule" id="PRU00339"/>
    </source>
</evidence>
<accession>A0A1G1THU8</accession>
<dbReference type="PROSITE" id="PS50005">
    <property type="entry name" value="TPR"/>
    <property type="match status" value="2"/>
</dbReference>
<dbReference type="InterPro" id="IPR011990">
    <property type="entry name" value="TPR-like_helical_dom_sf"/>
</dbReference>
<name>A0A1G1THU8_9BACT</name>
<dbReference type="SUPFAM" id="SSF48452">
    <property type="entry name" value="TPR-like"/>
    <property type="match status" value="1"/>
</dbReference>
<protein>
    <submittedName>
        <fullName evidence="6">Uncharacterized protein</fullName>
    </submittedName>
</protein>
<keyword evidence="5" id="KW-0732">Signal</keyword>
<dbReference type="PANTHER" id="PTHR44858">
    <property type="entry name" value="TETRATRICOPEPTIDE REPEAT PROTEIN 6"/>
    <property type="match status" value="1"/>
</dbReference>
<dbReference type="InterPro" id="IPR019734">
    <property type="entry name" value="TPR_rpt"/>
</dbReference>
<feature type="chain" id="PRO_5009579574" evidence="5">
    <location>
        <begin position="23"/>
        <end position="306"/>
    </location>
</feature>
<dbReference type="GO" id="GO:0046813">
    <property type="term" value="P:receptor-mediated virion attachment to host cell"/>
    <property type="evidence" value="ECO:0007669"/>
    <property type="project" value="TreeGrafter"/>
</dbReference>
<dbReference type="Gene3D" id="1.25.40.10">
    <property type="entry name" value="Tetratricopeptide repeat domain"/>
    <property type="match status" value="2"/>
</dbReference>
<dbReference type="Proteomes" id="UP000177506">
    <property type="component" value="Unassembled WGS sequence"/>
</dbReference>
<dbReference type="AlphaFoldDB" id="A0A1G1THU8"/>
<reference evidence="6 7" key="1">
    <citation type="submission" date="2016-08" db="EMBL/GenBank/DDBJ databases">
        <title>Hymenobacter coccineus sp. nov., Hymenobacter lapidarius sp. nov. and Hymenobacter glacialis sp. nov., isolated from Antarctic soil.</title>
        <authorList>
            <person name="Sedlacek I."/>
            <person name="Kralova S."/>
            <person name="Kyrova K."/>
            <person name="Maslanova I."/>
            <person name="Stankova E."/>
            <person name="Vrbovska V."/>
            <person name="Nemec M."/>
            <person name="Bartak M."/>
            <person name="Svec P."/>
            <person name="Busse H.-J."/>
            <person name="Pantucek R."/>
        </authorList>
    </citation>
    <scope>NUCLEOTIDE SEQUENCE [LARGE SCALE GENOMIC DNA]</scope>
    <source>
        <strain evidence="6 7">CCM 8649</strain>
    </source>
</reference>
<evidence type="ECO:0000256" key="4">
    <source>
        <dbReference type="SAM" id="MobiDB-lite"/>
    </source>
</evidence>
<gene>
    <name evidence="6" type="ORF">BEN49_06580</name>
</gene>
<evidence type="ECO:0000256" key="1">
    <source>
        <dbReference type="ARBA" id="ARBA00022737"/>
    </source>
</evidence>
<feature type="signal peptide" evidence="5">
    <location>
        <begin position="1"/>
        <end position="22"/>
    </location>
</feature>
<comment type="caution">
    <text evidence="6">The sequence shown here is derived from an EMBL/GenBank/DDBJ whole genome shotgun (WGS) entry which is preliminary data.</text>
</comment>
<dbReference type="EMBL" id="MDZA01000144">
    <property type="protein sequence ID" value="OGX90444.1"/>
    <property type="molecule type" value="Genomic_DNA"/>
</dbReference>
<keyword evidence="7" id="KW-1185">Reference proteome</keyword>
<evidence type="ECO:0000256" key="5">
    <source>
        <dbReference type="SAM" id="SignalP"/>
    </source>
</evidence>
<keyword evidence="2 3" id="KW-0802">TPR repeat</keyword>
<dbReference type="PANTHER" id="PTHR44858:SF1">
    <property type="entry name" value="UDP-N-ACETYLGLUCOSAMINE--PEPTIDE N-ACETYLGLUCOSAMINYLTRANSFERASE SPINDLY-RELATED"/>
    <property type="match status" value="1"/>
</dbReference>
<organism evidence="6 7">
    <name type="scientific">Hymenobacter coccineus</name>
    <dbReference type="NCBI Taxonomy" id="1908235"/>
    <lineage>
        <taxon>Bacteria</taxon>
        <taxon>Pseudomonadati</taxon>
        <taxon>Bacteroidota</taxon>
        <taxon>Cytophagia</taxon>
        <taxon>Cytophagales</taxon>
        <taxon>Hymenobacteraceae</taxon>
        <taxon>Hymenobacter</taxon>
    </lineage>
</organism>
<feature type="compositionally biased region" description="Basic and acidic residues" evidence="4">
    <location>
        <begin position="107"/>
        <end position="116"/>
    </location>
</feature>